<keyword evidence="7 14" id="KW-0472">Membrane</keyword>
<protein>
    <recommendedName>
        <fullName evidence="2">Parvulin-like PPIase</fullName>
    </recommendedName>
    <alternativeName>
        <fullName evidence="9">Peptidyl-prolyl cis-trans isomerase plp</fullName>
    </alternativeName>
    <alternativeName>
        <fullName evidence="12">Periplasmic chaperone PpiD</fullName>
    </alternativeName>
    <alternativeName>
        <fullName evidence="13">Periplasmic folding chaperone</fullName>
    </alternativeName>
    <alternativeName>
        <fullName evidence="10">Rotamase plp</fullName>
    </alternativeName>
</protein>
<dbReference type="InterPro" id="IPR046357">
    <property type="entry name" value="PPIase_dom_sf"/>
</dbReference>
<dbReference type="GO" id="GO:0016853">
    <property type="term" value="F:isomerase activity"/>
    <property type="evidence" value="ECO:0007669"/>
    <property type="project" value="UniProtKB-KW"/>
</dbReference>
<dbReference type="InterPro" id="IPR052029">
    <property type="entry name" value="PpiD_chaperone"/>
</dbReference>
<evidence type="ECO:0000256" key="2">
    <source>
        <dbReference type="ARBA" id="ARBA00018370"/>
    </source>
</evidence>
<keyword evidence="6 14" id="KW-1133">Transmembrane helix</keyword>
<evidence type="ECO:0000256" key="5">
    <source>
        <dbReference type="ARBA" id="ARBA00022692"/>
    </source>
</evidence>
<evidence type="ECO:0000256" key="11">
    <source>
        <dbReference type="ARBA" id="ARBA00038408"/>
    </source>
</evidence>
<dbReference type="InterPro" id="IPR000297">
    <property type="entry name" value="PPIase_PpiC"/>
</dbReference>
<feature type="transmembrane region" description="Helical" evidence="14">
    <location>
        <begin position="12"/>
        <end position="29"/>
    </location>
</feature>
<proteinExistence type="inferred from homology"/>
<evidence type="ECO:0000256" key="12">
    <source>
        <dbReference type="ARBA" id="ARBA00040743"/>
    </source>
</evidence>
<keyword evidence="3" id="KW-1003">Cell membrane</keyword>
<keyword evidence="5 14" id="KW-0812">Transmembrane</keyword>
<comment type="subcellular location">
    <subcellularLocation>
        <location evidence="1">Cell inner membrane</location>
        <topology evidence="1">Single-pass type II membrane protein</topology>
        <orientation evidence="1">Periplasmic side</orientation>
    </subcellularLocation>
</comment>
<evidence type="ECO:0000256" key="3">
    <source>
        <dbReference type="ARBA" id="ARBA00022475"/>
    </source>
</evidence>
<reference evidence="16 17" key="1">
    <citation type="submission" date="2019-05" db="EMBL/GenBank/DDBJ databases">
        <title>Marivita sp. nov. isolated from sea sediment.</title>
        <authorList>
            <person name="Kim W."/>
        </authorList>
    </citation>
    <scope>NUCLEOTIDE SEQUENCE [LARGE SCALE GENOMIC DNA]</scope>
    <source>
        <strain evidence="16 17">CAU 1492</strain>
    </source>
</reference>
<gene>
    <name evidence="16" type="ORF">FGK64_00270</name>
</gene>
<dbReference type="Proteomes" id="UP001191082">
    <property type="component" value="Unassembled WGS sequence"/>
</dbReference>
<keyword evidence="17" id="KW-1185">Reference proteome</keyword>
<evidence type="ECO:0000256" key="13">
    <source>
        <dbReference type="ARBA" id="ARBA00042775"/>
    </source>
</evidence>
<organism evidence="16 17">
    <name type="scientific">Arenibacterium halophilum</name>
    <dbReference type="NCBI Taxonomy" id="2583821"/>
    <lineage>
        <taxon>Bacteria</taxon>
        <taxon>Pseudomonadati</taxon>
        <taxon>Pseudomonadota</taxon>
        <taxon>Alphaproteobacteria</taxon>
        <taxon>Rhodobacterales</taxon>
        <taxon>Paracoccaceae</taxon>
        <taxon>Arenibacterium</taxon>
    </lineage>
</organism>
<keyword evidence="16" id="KW-0413">Isomerase</keyword>
<dbReference type="RefSeq" id="WP_138861815.1">
    <property type="nucleotide sequence ID" value="NZ_VCPC01000001.1"/>
</dbReference>
<dbReference type="SUPFAM" id="SSF109998">
    <property type="entry name" value="Triger factor/SurA peptide-binding domain-like"/>
    <property type="match status" value="1"/>
</dbReference>
<dbReference type="InterPro" id="IPR027304">
    <property type="entry name" value="Trigger_fact/SurA_dom_sf"/>
</dbReference>
<keyword evidence="4" id="KW-0997">Cell inner membrane</keyword>
<keyword evidence="8" id="KW-0143">Chaperone</keyword>
<dbReference type="PANTHER" id="PTHR47529">
    <property type="entry name" value="PEPTIDYL-PROLYL CIS-TRANS ISOMERASE D"/>
    <property type="match status" value="1"/>
</dbReference>
<evidence type="ECO:0000256" key="8">
    <source>
        <dbReference type="ARBA" id="ARBA00023186"/>
    </source>
</evidence>
<accession>A0ABY2XCZ3</accession>
<comment type="caution">
    <text evidence="16">The sequence shown here is derived from an EMBL/GenBank/DDBJ whole genome shotgun (WGS) entry which is preliminary data.</text>
</comment>
<evidence type="ECO:0000256" key="4">
    <source>
        <dbReference type="ARBA" id="ARBA00022519"/>
    </source>
</evidence>
<evidence type="ECO:0000313" key="16">
    <source>
        <dbReference type="EMBL" id="TMV14462.1"/>
    </source>
</evidence>
<evidence type="ECO:0000256" key="1">
    <source>
        <dbReference type="ARBA" id="ARBA00004382"/>
    </source>
</evidence>
<dbReference type="Gene3D" id="1.10.4030.10">
    <property type="entry name" value="Porin chaperone SurA, peptide-binding domain"/>
    <property type="match status" value="1"/>
</dbReference>
<evidence type="ECO:0000259" key="15">
    <source>
        <dbReference type="Pfam" id="PF13145"/>
    </source>
</evidence>
<dbReference type="Gene3D" id="3.10.50.40">
    <property type="match status" value="1"/>
</dbReference>
<dbReference type="EMBL" id="VCPC01000001">
    <property type="protein sequence ID" value="TMV14462.1"/>
    <property type="molecule type" value="Genomic_DNA"/>
</dbReference>
<evidence type="ECO:0000256" key="14">
    <source>
        <dbReference type="SAM" id="Phobius"/>
    </source>
</evidence>
<comment type="similarity">
    <text evidence="11">Belongs to the PpiD chaperone family.</text>
</comment>
<dbReference type="PANTHER" id="PTHR47529:SF1">
    <property type="entry name" value="PERIPLASMIC CHAPERONE PPID"/>
    <property type="match status" value="1"/>
</dbReference>
<evidence type="ECO:0000256" key="9">
    <source>
        <dbReference type="ARBA" id="ARBA00030642"/>
    </source>
</evidence>
<name>A0ABY2XCZ3_9RHOB</name>
<evidence type="ECO:0000256" key="6">
    <source>
        <dbReference type="ARBA" id="ARBA00022989"/>
    </source>
</evidence>
<evidence type="ECO:0000256" key="10">
    <source>
        <dbReference type="ARBA" id="ARBA00031484"/>
    </source>
</evidence>
<dbReference type="Pfam" id="PF13145">
    <property type="entry name" value="Rotamase_2"/>
    <property type="match status" value="1"/>
</dbReference>
<evidence type="ECO:0000256" key="7">
    <source>
        <dbReference type="ARBA" id="ARBA00023136"/>
    </source>
</evidence>
<sequence>MAARAKNLSRTFVWIIVGLLIIGLAGFGATNLGGNIRTIGKVGDQPITIDAYARELQREMQAFEAQTGQAMTVARARELGLDRAVLARLVQLAALDDETQRLGISSGDENLQREIVQIPAFQGIDGKFDRETYRFALDRANMKETEFEEDLRAESARTLVQAAVTSGVVMPPVLTNLLIDFVGARRSFTYATLSPDTLEEPLAEPTEEELQAFYDENPDMFRLAETRRITYVALTPEQVIDSVEVDDAAIQRLFEDRAAEYQLPDRRLVERLVYGNEEAASEAKAQLEVGGTTFETLVADRGLDLADIDMGDVTTADLGAAAEAVFAAEEGEVVGPLQTDLGPALFRINGILAARDTPIDDVRDELRDELAAEQARRQIEARAEPIEDMLAGGATLEDVAKETEMTLGQLDWTPDNGEGIAAYAAFDDTAAQVTESDFPEIAFLDDGGIFALRLDEILPERPQPFDDAREAVATAWTDAKTREALAARAEALSAEVTEAGDFESTGLPVNVENGLMRSAYIDATPPNFMEQVFQMEVGETRVIEGETDVFLVRLDATDAPEDSDDIRRTREALSNQMDQALAQALFAAFARDAQLRAGARIDEQALNAVLAGFN</sequence>
<evidence type="ECO:0000313" key="17">
    <source>
        <dbReference type="Proteomes" id="UP001191082"/>
    </source>
</evidence>
<feature type="domain" description="PpiC" evidence="15">
    <location>
        <begin position="245"/>
        <end position="364"/>
    </location>
</feature>
<dbReference type="SUPFAM" id="SSF54534">
    <property type="entry name" value="FKBP-like"/>
    <property type="match status" value="1"/>
</dbReference>
<dbReference type="Pfam" id="PF13624">
    <property type="entry name" value="SurA_N_3"/>
    <property type="match status" value="1"/>
</dbReference>